<dbReference type="InterPro" id="IPR001455">
    <property type="entry name" value="TusA-like"/>
</dbReference>
<name>A0A1S1V502_9FIRM</name>
<organism evidence="3 4">
    <name type="scientific">Andreesenia angusta</name>
    <dbReference type="NCBI Taxonomy" id="39480"/>
    <lineage>
        <taxon>Bacteria</taxon>
        <taxon>Bacillati</taxon>
        <taxon>Bacillota</taxon>
        <taxon>Tissierellia</taxon>
        <taxon>Tissierellales</taxon>
        <taxon>Gottschalkiaceae</taxon>
        <taxon>Andreesenia</taxon>
    </lineage>
</organism>
<dbReference type="SUPFAM" id="SSF64307">
    <property type="entry name" value="SirA-like"/>
    <property type="match status" value="1"/>
</dbReference>
<reference evidence="3 4" key="1">
    <citation type="submission" date="2016-09" db="EMBL/GenBank/DDBJ databases">
        <title>Genome sequence of Eubacterium angustum.</title>
        <authorList>
            <person name="Poehlein A."/>
            <person name="Daniel R."/>
        </authorList>
    </citation>
    <scope>NUCLEOTIDE SEQUENCE [LARGE SCALE GENOMIC DNA]</scope>
    <source>
        <strain evidence="3 4">DSM 1989</strain>
    </source>
</reference>
<dbReference type="STRING" id="39480.EUAN_19330"/>
<dbReference type="RefSeq" id="WP_211266344.1">
    <property type="nucleotide sequence ID" value="NZ_MKIE01000009.1"/>
</dbReference>
<dbReference type="InterPro" id="IPR036868">
    <property type="entry name" value="TusA-like_sf"/>
</dbReference>
<dbReference type="InterPro" id="IPR027396">
    <property type="entry name" value="DsrEFH-like"/>
</dbReference>
<accession>A0A1S1V502</accession>
<dbReference type="AlphaFoldDB" id="A0A1S1V502"/>
<dbReference type="InterPro" id="IPR019870">
    <property type="entry name" value="Se_metab_YedF"/>
</dbReference>
<dbReference type="Pfam" id="PF01206">
    <property type="entry name" value="TusA"/>
    <property type="match status" value="1"/>
</dbReference>
<dbReference type="CDD" id="cd03421">
    <property type="entry name" value="SirA_like_N"/>
    <property type="match status" value="1"/>
</dbReference>
<dbReference type="EMBL" id="MKIE01000009">
    <property type="protein sequence ID" value="OHW61618.1"/>
    <property type="molecule type" value="Genomic_DNA"/>
</dbReference>
<dbReference type="PROSITE" id="PS01148">
    <property type="entry name" value="UPF0033"/>
    <property type="match status" value="1"/>
</dbReference>
<dbReference type="Gene3D" id="3.30.110.40">
    <property type="entry name" value="TusA-like domain"/>
    <property type="match status" value="1"/>
</dbReference>
<evidence type="ECO:0000256" key="1">
    <source>
        <dbReference type="ARBA" id="ARBA00008984"/>
    </source>
</evidence>
<protein>
    <submittedName>
        <fullName evidence="3">SirA-like protein</fullName>
    </submittedName>
</protein>
<sequence length="201" mass="21726">MMIEIDARGENCPKPVIMTKKALESIGAGEGIVTIVDNEMAKENVSKLLKSMDIDFKVDQKEGDYYITAGSVEVEIAGAGAKKDSDENVSKNTVIMFDKDKMGHGNDELGAVLIKGFIYTLTELEELPSALLFVNSGIKLTTTGSAVIEDIKQLEARGVEILSCGTCLDYYGLQDGLEVGGVTNMYTIVEKLMEASNTIKL</sequence>
<dbReference type="PANTHER" id="PTHR33279">
    <property type="entry name" value="SULFUR CARRIER PROTEIN YEDF-RELATED"/>
    <property type="match status" value="1"/>
</dbReference>
<comment type="caution">
    <text evidence="3">The sequence shown here is derived from an EMBL/GenBank/DDBJ whole genome shotgun (WGS) entry which is preliminary data.</text>
</comment>
<dbReference type="NCBIfam" id="TIGR03527">
    <property type="entry name" value="selenium_YedF"/>
    <property type="match status" value="1"/>
</dbReference>
<dbReference type="Proteomes" id="UP000180254">
    <property type="component" value="Unassembled WGS sequence"/>
</dbReference>
<evidence type="ECO:0000313" key="4">
    <source>
        <dbReference type="Proteomes" id="UP000180254"/>
    </source>
</evidence>
<keyword evidence="4" id="KW-1185">Reference proteome</keyword>
<feature type="domain" description="UPF0033" evidence="2">
    <location>
        <begin position="5"/>
        <end position="29"/>
    </location>
</feature>
<proteinExistence type="inferred from homology"/>
<evidence type="ECO:0000313" key="3">
    <source>
        <dbReference type="EMBL" id="OHW61618.1"/>
    </source>
</evidence>
<gene>
    <name evidence="3" type="ORF">EUAN_19330</name>
</gene>
<comment type="similarity">
    <text evidence="1">Belongs to the sulfur carrier protein TusA family.</text>
</comment>
<evidence type="ECO:0000259" key="2">
    <source>
        <dbReference type="PROSITE" id="PS01148"/>
    </source>
</evidence>
<dbReference type="SUPFAM" id="SSF75169">
    <property type="entry name" value="DsrEFH-like"/>
    <property type="match status" value="1"/>
</dbReference>
<dbReference type="PANTHER" id="PTHR33279:SF6">
    <property type="entry name" value="SULFUR CARRIER PROTEIN YEDF-RELATED"/>
    <property type="match status" value="1"/>
</dbReference>